<feature type="non-terminal residue" evidence="1">
    <location>
        <position position="95"/>
    </location>
</feature>
<gene>
    <name evidence="1" type="ORF">BU26DRAFT_398127</name>
</gene>
<name>A0A6A6HRL1_9PLEO</name>
<sequence>RDAILEWIDDIPDSKLEGTFSKKMHNNTEMRLDMQGYTTDMPGKPRCFNLQVQINRGCKNKSLAKLAPYSVAFTLVPCDETWTPAKIKAELKKTV</sequence>
<evidence type="ECO:0000313" key="1">
    <source>
        <dbReference type="EMBL" id="KAF2240509.1"/>
    </source>
</evidence>
<dbReference type="EMBL" id="ML987217">
    <property type="protein sequence ID" value="KAF2240509.1"/>
    <property type="molecule type" value="Genomic_DNA"/>
</dbReference>
<dbReference type="GeneID" id="54576095"/>
<keyword evidence="2" id="KW-1185">Reference proteome</keyword>
<accession>A0A6A6HRL1</accession>
<protein>
    <submittedName>
        <fullName evidence="1">Uncharacterized protein</fullName>
    </submittedName>
</protein>
<reference evidence="1" key="1">
    <citation type="journal article" date="2020" name="Stud. Mycol.">
        <title>101 Dothideomycetes genomes: a test case for predicting lifestyles and emergence of pathogens.</title>
        <authorList>
            <person name="Haridas S."/>
            <person name="Albert R."/>
            <person name="Binder M."/>
            <person name="Bloem J."/>
            <person name="Labutti K."/>
            <person name="Salamov A."/>
            <person name="Andreopoulos B."/>
            <person name="Baker S."/>
            <person name="Barry K."/>
            <person name="Bills G."/>
            <person name="Bluhm B."/>
            <person name="Cannon C."/>
            <person name="Castanera R."/>
            <person name="Culley D."/>
            <person name="Daum C."/>
            <person name="Ezra D."/>
            <person name="Gonzalez J."/>
            <person name="Henrissat B."/>
            <person name="Kuo A."/>
            <person name="Liang C."/>
            <person name="Lipzen A."/>
            <person name="Lutzoni F."/>
            <person name="Magnuson J."/>
            <person name="Mondo S."/>
            <person name="Nolan M."/>
            <person name="Ohm R."/>
            <person name="Pangilinan J."/>
            <person name="Park H.-J."/>
            <person name="Ramirez L."/>
            <person name="Alfaro M."/>
            <person name="Sun H."/>
            <person name="Tritt A."/>
            <person name="Yoshinaga Y."/>
            <person name="Zwiers L.-H."/>
            <person name="Turgeon B."/>
            <person name="Goodwin S."/>
            <person name="Spatafora J."/>
            <person name="Crous P."/>
            <person name="Grigoriev I."/>
        </authorList>
    </citation>
    <scope>NUCLEOTIDE SEQUENCE</scope>
    <source>
        <strain evidence="1">CBS 122368</strain>
    </source>
</reference>
<dbReference type="Proteomes" id="UP000800094">
    <property type="component" value="Unassembled WGS sequence"/>
</dbReference>
<dbReference type="RefSeq" id="XP_033675513.1">
    <property type="nucleotide sequence ID" value="XM_033822765.1"/>
</dbReference>
<organism evidence="1 2">
    <name type="scientific">Trematosphaeria pertusa</name>
    <dbReference type="NCBI Taxonomy" id="390896"/>
    <lineage>
        <taxon>Eukaryota</taxon>
        <taxon>Fungi</taxon>
        <taxon>Dikarya</taxon>
        <taxon>Ascomycota</taxon>
        <taxon>Pezizomycotina</taxon>
        <taxon>Dothideomycetes</taxon>
        <taxon>Pleosporomycetidae</taxon>
        <taxon>Pleosporales</taxon>
        <taxon>Massarineae</taxon>
        <taxon>Trematosphaeriaceae</taxon>
        <taxon>Trematosphaeria</taxon>
    </lineage>
</organism>
<dbReference type="AlphaFoldDB" id="A0A6A6HRL1"/>
<evidence type="ECO:0000313" key="2">
    <source>
        <dbReference type="Proteomes" id="UP000800094"/>
    </source>
</evidence>
<dbReference type="OrthoDB" id="3521506at2759"/>
<proteinExistence type="predicted"/>
<feature type="non-terminal residue" evidence="1">
    <location>
        <position position="1"/>
    </location>
</feature>